<dbReference type="Proteomes" id="UP000290218">
    <property type="component" value="Unassembled WGS sequence"/>
</dbReference>
<keyword evidence="3" id="KW-1185">Reference proteome</keyword>
<feature type="chain" id="PRO_5020433101" description="Lipocalin-like domain-containing protein" evidence="1">
    <location>
        <begin position="23"/>
        <end position="161"/>
    </location>
</feature>
<dbReference type="OrthoDB" id="9882662at2"/>
<evidence type="ECO:0000313" key="3">
    <source>
        <dbReference type="Proteomes" id="UP000290218"/>
    </source>
</evidence>
<name>A0A4Q1C5H3_9BACT</name>
<evidence type="ECO:0000256" key="1">
    <source>
        <dbReference type="SAM" id="SignalP"/>
    </source>
</evidence>
<evidence type="ECO:0000313" key="2">
    <source>
        <dbReference type="EMBL" id="RXK53690.1"/>
    </source>
</evidence>
<dbReference type="PROSITE" id="PS51257">
    <property type="entry name" value="PROKAR_LIPOPROTEIN"/>
    <property type="match status" value="1"/>
</dbReference>
<proteinExistence type="predicted"/>
<reference evidence="2 3" key="1">
    <citation type="submission" date="2019-01" db="EMBL/GenBank/DDBJ databases">
        <title>Lacunisphaera sp. strain TWA-58.</title>
        <authorList>
            <person name="Chen W.-M."/>
        </authorList>
    </citation>
    <scope>NUCLEOTIDE SEQUENCE [LARGE SCALE GENOMIC DNA]</scope>
    <source>
        <strain evidence="2 3">TWA-58</strain>
    </source>
</reference>
<dbReference type="EMBL" id="SDHX01000002">
    <property type="protein sequence ID" value="RXK53690.1"/>
    <property type="molecule type" value="Genomic_DNA"/>
</dbReference>
<evidence type="ECO:0008006" key="4">
    <source>
        <dbReference type="Google" id="ProtNLM"/>
    </source>
</evidence>
<feature type="signal peptide" evidence="1">
    <location>
        <begin position="1"/>
        <end position="22"/>
    </location>
</feature>
<comment type="caution">
    <text evidence="2">The sequence shown here is derived from an EMBL/GenBank/DDBJ whole genome shotgun (WGS) entry which is preliminary data.</text>
</comment>
<organism evidence="2 3">
    <name type="scientific">Oleiharenicola lentus</name>
    <dbReference type="NCBI Taxonomy" id="2508720"/>
    <lineage>
        <taxon>Bacteria</taxon>
        <taxon>Pseudomonadati</taxon>
        <taxon>Verrucomicrobiota</taxon>
        <taxon>Opitutia</taxon>
        <taxon>Opitutales</taxon>
        <taxon>Opitutaceae</taxon>
        <taxon>Oleiharenicola</taxon>
    </lineage>
</organism>
<dbReference type="AlphaFoldDB" id="A0A4Q1C5H3"/>
<dbReference type="RefSeq" id="WP_129049625.1">
    <property type="nucleotide sequence ID" value="NZ_SDHX01000002.1"/>
</dbReference>
<accession>A0A4Q1C5H3</accession>
<keyword evidence="1" id="KW-0732">Signal</keyword>
<gene>
    <name evidence="2" type="ORF">ESB00_18560</name>
</gene>
<protein>
    <recommendedName>
        <fullName evidence="4">Lipocalin-like domain-containing protein</fullName>
    </recommendedName>
</protein>
<sequence>MKFRLPTLGLIATLLLGLTACTYDFPLTDQPTQNLDPRLLGDWVSYDVDDQQVRPLHVRRLDATTYVAAFDGDLYRVSHSDLAGTAFVSVQNLQAGDDYGKFTYCAWTLSPDGRQLTLRTVQSRVVSGDLKDAAAVRKLITANLANPALLGDPIVFTPKKR</sequence>